<dbReference type="Proteomes" id="UP000027222">
    <property type="component" value="Unassembled WGS sequence"/>
</dbReference>
<dbReference type="EMBL" id="KL142382">
    <property type="protein sequence ID" value="KDR74901.1"/>
    <property type="molecule type" value="Genomic_DNA"/>
</dbReference>
<dbReference type="AlphaFoldDB" id="A0A067SVJ1"/>
<reference evidence="2" key="1">
    <citation type="journal article" date="2014" name="Proc. Natl. Acad. Sci. U.S.A.">
        <title>Extensive sampling of basidiomycete genomes demonstrates inadequacy of the white-rot/brown-rot paradigm for wood decay fungi.</title>
        <authorList>
            <person name="Riley R."/>
            <person name="Salamov A.A."/>
            <person name="Brown D.W."/>
            <person name="Nagy L.G."/>
            <person name="Floudas D."/>
            <person name="Held B.W."/>
            <person name="Levasseur A."/>
            <person name="Lombard V."/>
            <person name="Morin E."/>
            <person name="Otillar R."/>
            <person name="Lindquist E.A."/>
            <person name="Sun H."/>
            <person name="LaButti K.M."/>
            <person name="Schmutz J."/>
            <person name="Jabbour D."/>
            <person name="Luo H."/>
            <person name="Baker S.E."/>
            <person name="Pisabarro A.G."/>
            <person name="Walton J.D."/>
            <person name="Blanchette R.A."/>
            <person name="Henrissat B."/>
            <person name="Martin F."/>
            <person name="Cullen D."/>
            <person name="Hibbett D.S."/>
            <person name="Grigoriev I.V."/>
        </authorList>
    </citation>
    <scope>NUCLEOTIDE SEQUENCE [LARGE SCALE GENOMIC DNA]</scope>
    <source>
        <strain evidence="2">CBS 339.88</strain>
    </source>
</reference>
<proteinExistence type="predicted"/>
<dbReference type="STRING" id="685588.A0A067SVJ1"/>
<gene>
    <name evidence="1" type="ORF">GALMADRAFT_249819</name>
</gene>
<protein>
    <submittedName>
        <fullName evidence="1">Uncharacterized protein</fullName>
    </submittedName>
</protein>
<evidence type="ECO:0000313" key="2">
    <source>
        <dbReference type="Proteomes" id="UP000027222"/>
    </source>
</evidence>
<organism evidence="1 2">
    <name type="scientific">Galerina marginata (strain CBS 339.88)</name>
    <dbReference type="NCBI Taxonomy" id="685588"/>
    <lineage>
        <taxon>Eukaryota</taxon>
        <taxon>Fungi</taxon>
        <taxon>Dikarya</taxon>
        <taxon>Basidiomycota</taxon>
        <taxon>Agaricomycotina</taxon>
        <taxon>Agaricomycetes</taxon>
        <taxon>Agaricomycetidae</taxon>
        <taxon>Agaricales</taxon>
        <taxon>Agaricineae</taxon>
        <taxon>Strophariaceae</taxon>
        <taxon>Galerina</taxon>
    </lineage>
</organism>
<dbReference type="OrthoDB" id="27214at2759"/>
<dbReference type="HOGENOM" id="CLU_2776097_0_0_1"/>
<name>A0A067SVJ1_GALM3</name>
<sequence>MGLKFNESRPKASIVDGLMTKAVELLGPFLPTAPVNGSVDVIKAFILPGSKTGVMFVGSFSSINSKPTS</sequence>
<evidence type="ECO:0000313" key="1">
    <source>
        <dbReference type="EMBL" id="KDR74901.1"/>
    </source>
</evidence>
<accession>A0A067SVJ1</accession>
<keyword evidence="2" id="KW-1185">Reference proteome</keyword>